<proteinExistence type="predicted"/>
<keyword evidence="11" id="KW-0407">Ion channel</keyword>
<reference evidence="14 15" key="1">
    <citation type="submission" date="2020-08" db="EMBL/GenBank/DDBJ databases">
        <title>Dyella sp. G9 isolated from forest soil.</title>
        <authorList>
            <person name="Fu J."/>
            <person name="Qiu L."/>
        </authorList>
    </citation>
    <scope>NUCLEOTIDE SEQUENCE [LARGE SCALE GENOMIC DNA]</scope>
    <source>
        <strain evidence="14 15">G9</strain>
    </source>
</reference>
<dbReference type="PANTHER" id="PTHR11537:SF254">
    <property type="entry name" value="POTASSIUM VOLTAGE-GATED CHANNEL PROTEIN SHAB"/>
    <property type="match status" value="1"/>
</dbReference>
<organism evidence="14 15">
    <name type="scientific">Dyella telluris</name>
    <dbReference type="NCBI Taxonomy" id="2763498"/>
    <lineage>
        <taxon>Bacteria</taxon>
        <taxon>Pseudomonadati</taxon>
        <taxon>Pseudomonadota</taxon>
        <taxon>Gammaproteobacteria</taxon>
        <taxon>Lysobacterales</taxon>
        <taxon>Rhodanobacteraceae</taxon>
        <taxon>Dyella</taxon>
    </lineage>
</organism>
<keyword evidence="6" id="KW-0851">Voltage-gated channel</keyword>
<evidence type="ECO:0000256" key="9">
    <source>
        <dbReference type="ARBA" id="ARBA00023065"/>
    </source>
</evidence>
<evidence type="ECO:0000256" key="5">
    <source>
        <dbReference type="ARBA" id="ARBA00022826"/>
    </source>
</evidence>
<evidence type="ECO:0000256" key="4">
    <source>
        <dbReference type="ARBA" id="ARBA00022692"/>
    </source>
</evidence>
<keyword evidence="8 12" id="KW-1133">Transmembrane helix</keyword>
<evidence type="ECO:0000256" key="1">
    <source>
        <dbReference type="ARBA" id="ARBA00004141"/>
    </source>
</evidence>
<accession>A0A7G8Q808</accession>
<keyword evidence="7" id="KW-0630">Potassium</keyword>
<comment type="subcellular location">
    <subcellularLocation>
        <location evidence="1">Membrane</location>
        <topology evidence="1">Multi-pass membrane protein</topology>
    </subcellularLocation>
</comment>
<keyword evidence="9" id="KW-0406">Ion transport</keyword>
<evidence type="ECO:0000256" key="3">
    <source>
        <dbReference type="ARBA" id="ARBA00022538"/>
    </source>
</evidence>
<dbReference type="PRINTS" id="PR00169">
    <property type="entry name" value="KCHANNEL"/>
</dbReference>
<evidence type="ECO:0000256" key="10">
    <source>
        <dbReference type="ARBA" id="ARBA00023136"/>
    </source>
</evidence>
<feature type="domain" description="Ion transport" evidence="13">
    <location>
        <begin position="38"/>
        <end position="248"/>
    </location>
</feature>
<evidence type="ECO:0000256" key="11">
    <source>
        <dbReference type="ARBA" id="ARBA00023303"/>
    </source>
</evidence>
<dbReference type="InterPro" id="IPR005821">
    <property type="entry name" value="Ion_trans_dom"/>
</dbReference>
<dbReference type="AlphaFoldDB" id="A0A7G8Q808"/>
<dbReference type="GO" id="GO:0005249">
    <property type="term" value="F:voltage-gated potassium channel activity"/>
    <property type="evidence" value="ECO:0007669"/>
    <property type="project" value="InterPro"/>
</dbReference>
<dbReference type="SUPFAM" id="SSF81324">
    <property type="entry name" value="Voltage-gated potassium channels"/>
    <property type="match status" value="1"/>
</dbReference>
<dbReference type="KEGG" id="dtl:H8F01_07325"/>
<evidence type="ECO:0000259" key="13">
    <source>
        <dbReference type="Pfam" id="PF00520"/>
    </source>
</evidence>
<name>A0A7G8Q808_9GAMM</name>
<dbReference type="InterPro" id="IPR027359">
    <property type="entry name" value="Volt_channel_dom_sf"/>
</dbReference>
<evidence type="ECO:0000313" key="15">
    <source>
        <dbReference type="Proteomes" id="UP000515873"/>
    </source>
</evidence>
<feature type="transmembrane region" description="Helical" evidence="12">
    <location>
        <begin position="165"/>
        <end position="186"/>
    </location>
</feature>
<evidence type="ECO:0000256" key="8">
    <source>
        <dbReference type="ARBA" id="ARBA00022989"/>
    </source>
</evidence>
<keyword evidence="4 12" id="KW-0812">Transmembrane</keyword>
<feature type="transmembrane region" description="Helical" evidence="12">
    <location>
        <begin position="69"/>
        <end position="87"/>
    </location>
</feature>
<evidence type="ECO:0000256" key="2">
    <source>
        <dbReference type="ARBA" id="ARBA00022448"/>
    </source>
</evidence>
<evidence type="ECO:0000256" key="7">
    <source>
        <dbReference type="ARBA" id="ARBA00022958"/>
    </source>
</evidence>
<keyword evidence="3" id="KW-0633">Potassium transport</keyword>
<feature type="transmembrane region" description="Helical" evidence="12">
    <location>
        <begin position="39"/>
        <end position="57"/>
    </location>
</feature>
<dbReference type="Gene3D" id="1.20.120.350">
    <property type="entry name" value="Voltage-gated potassium channels. Chain C"/>
    <property type="match status" value="1"/>
</dbReference>
<evidence type="ECO:0000256" key="12">
    <source>
        <dbReference type="SAM" id="Phobius"/>
    </source>
</evidence>
<feature type="transmembrane region" description="Helical" evidence="12">
    <location>
        <begin position="224"/>
        <end position="249"/>
    </location>
</feature>
<dbReference type="Gene3D" id="1.10.287.70">
    <property type="match status" value="1"/>
</dbReference>
<dbReference type="Proteomes" id="UP000515873">
    <property type="component" value="Chromosome"/>
</dbReference>
<dbReference type="Pfam" id="PF00520">
    <property type="entry name" value="Ion_trans"/>
    <property type="match status" value="1"/>
</dbReference>
<sequence>MSKQPPFPFDTSVAPATATGWRARWFHIIFGHDDAPGRLFDLILIIAILSSIIVTMLDTVMDLHQRFARVFYVLEWGFTVAFTVEYLMRLSVVAKPKRYALSFFGIVDLLAVLPTYLSLLVTGSQYLLVIRAVRILRIFRVLKMTRYVGEADLLWSTLVKARRKIFIFISTILTLVLIFGALMYLVEGPENGFTSIPRAMYWAVVTMTTVGFGDITPHTPLGQILTSLIMLVGYSIIAVPTGIFAAELAASIRETHRQAVCTACGMQGHQADAQFCRGCGAPLAASGVVEASDSPPATR</sequence>
<dbReference type="InterPro" id="IPR028325">
    <property type="entry name" value="VG_K_chnl"/>
</dbReference>
<dbReference type="RefSeq" id="WP_187058344.1">
    <property type="nucleotide sequence ID" value="NZ_CP060412.1"/>
</dbReference>
<dbReference type="GO" id="GO:0008076">
    <property type="term" value="C:voltage-gated potassium channel complex"/>
    <property type="evidence" value="ECO:0007669"/>
    <property type="project" value="InterPro"/>
</dbReference>
<keyword evidence="2" id="KW-0813">Transport</keyword>
<evidence type="ECO:0000256" key="6">
    <source>
        <dbReference type="ARBA" id="ARBA00022882"/>
    </source>
</evidence>
<dbReference type="EMBL" id="CP060412">
    <property type="protein sequence ID" value="QNK02916.1"/>
    <property type="molecule type" value="Genomic_DNA"/>
</dbReference>
<dbReference type="PANTHER" id="PTHR11537">
    <property type="entry name" value="VOLTAGE-GATED POTASSIUM CHANNEL"/>
    <property type="match status" value="1"/>
</dbReference>
<keyword evidence="5" id="KW-0631">Potassium channel</keyword>
<gene>
    <name evidence="14" type="ORF">H8F01_07325</name>
</gene>
<evidence type="ECO:0000313" key="14">
    <source>
        <dbReference type="EMBL" id="QNK02916.1"/>
    </source>
</evidence>
<keyword evidence="15" id="KW-1185">Reference proteome</keyword>
<keyword evidence="10 12" id="KW-0472">Membrane</keyword>
<protein>
    <submittedName>
        <fullName evidence="14">Ion transporter</fullName>
    </submittedName>
</protein>
<dbReference type="GO" id="GO:0001508">
    <property type="term" value="P:action potential"/>
    <property type="evidence" value="ECO:0007669"/>
    <property type="project" value="TreeGrafter"/>
</dbReference>